<organism evidence="2 3">
    <name type="scientific">Thermophilibacter provencensis</name>
    <dbReference type="NCBI Taxonomy" id="1852386"/>
    <lineage>
        <taxon>Bacteria</taxon>
        <taxon>Bacillati</taxon>
        <taxon>Actinomycetota</taxon>
        <taxon>Coriobacteriia</taxon>
        <taxon>Coriobacteriales</taxon>
        <taxon>Atopobiaceae</taxon>
        <taxon>Thermophilibacter</taxon>
    </lineage>
</organism>
<dbReference type="InterPro" id="IPR003812">
    <property type="entry name" value="Fido"/>
</dbReference>
<dbReference type="InterPro" id="IPR040198">
    <property type="entry name" value="Fido_containing"/>
</dbReference>
<dbReference type="Proteomes" id="UP001529256">
    <property type="component" value="Unassembled WGS sequence"/>
</dbReference>
<dbReference type="EMBL" id="JAUDEA010000007">
    <property type="protein sequence ID" value="MDM8271223.1"/>
    <property type="molecule type" value="Genomic_DNA"/>
</dbReference>
<gene>
    <name evidence="2" type="ORF">QUW25_05990</name>
</gene>
<evidence type="ECO:0000313" key="2">
    <source>
        <dbReference type="EMBL" id="MDM8271223.1"/>
    </source>
</evidence>
<protein>
    <submittedName>
        <fullName evidence="2">Fic family protein</fullName>
    </submittedName>
</protein>
<dbReference type="PANTHER" id="PTHR13504:SF38">
    <property type="entry name" value="FIDO DOMAIN-CONTAINING PROTEIN"/>
    <property type="match status" value="1"/>
</dbReference>
<keyword evidence="3" id="KW-1185">Reference proteome</keyword>
<dbReference type="SUPFAM" id="SSF140931">
    <property type="entry name" value="Fic-like"/>
    <property type="match status" value="1"/>
</dbReference>
<feature type="domain" description="Fido" evidence="1">
    <location>
        <begin position="94"/>
        <end position="238"/>
    </location>
</feature>
<evidence type="ECO:0000259" key="1">
    <source>
        <dbReference type="PROSITE" id="PS51459"/>
    </source>
</evidence>
<proteinExistence type="predicted"/>
<reference evidence="2 3" key="1">
    <citation type="submission" date="2023-06" db="EMBL/GenBank/DDBJ databases">
        <title>Identification and characterization of horizontal gene transfer across gut microbiota members of farm animals based on homology search.</title>
        <authorList>
            <person name="Schwarzerova J."/>
            <person name="Nykrynova M."/>
            <person name="Jureckova K."/>
            <person name="Cejkova D."/>
            <person name="Rychlik I."/>
        </authorList>
    </citation>
    <scope>NUCLEOTIDE SEQUENCE [LARGE SCALE GENOMIC DNA]</scope>
    <source>
        <strain evidence="2 3">153_Feed</strain>
    </source>
</reference>
<evidence type="ECO:0000313" key="3">
    <source>
        <dbReference type="Proteomes" id="UP001529256"/>
    </source>
</evidence>
<reference evidence="3" key="2">
    <citation type="submission" date="2023-06" db="EMBL/GenBank/DDBJ databases">
        <title>Identification and characterization of horizontal gene transfer across gut microbiota members of farm animals based on homology search.</title>
        <authorList>
            <person name="Zeman M."/>
            <person name="Kubasova T."/>
            <person name="Jahodarova E."/>
            <person name="Nykrynova M."/>
            <person name="Rychlik I."/>
        </authorList>
    </citation>
    <scope>NUCLEOTIDE SEQUENCE [LARGE SCALE GENOMIC DNA]</scope>
    <source>
        <strain evidence="3">153_Feed</strain>
    </source>
</reference>
<dbReference type="PROSITE" id="PS51459">
    <property type="entry name" value="FIDO"/>
    <property type="match status" value="1"/>
</dbReference>
<dbReference type="Pfam" id="PF02661">
    <property type="entry name" value="Fic"/>
    <property type="match status" value="1"/>
</dbReference>
<dbReference type="PANTHER" id="PTHR13504">
    <property type="entry name" value="FIDO DOMAIN-CONTAINING PROTEIN DDB_G0283145"/>
    <property type="match status" value="1"/>
</dbReference>
<accession>A0ABT7V3Q7</accession>
<comment type="caution">
    <text evidence="2">The sequence shown here is derived from an EMBL/GenBank/DDBJ whole genome shotgun (WGS) entry which is preliminary data.</text>
</comment>
<sequence>MPDVLLASYEGLVSRWRGLSAPSREAHVDSFVLNYAYNSGKIENDAITYHDTHEVFENGRIIAFTGDVRTLFEIQNLKTSWEWARPLAVPGLQLTENLVLKAHELLTYGTYDEQRWGSGERPGSFKLGDYVVGAKAVGADAADVPELMRDLLDDVNSYLSASCHALTVAAYFHASLVDIHPFADGNGRVARLLMNMVFLAMGHPPVVIREQDRMAYYGALDAFHDDGDLTPFKQFLMTECLLTWDGSV</sequence>
<reference evidence="2 3" key="3">
    <citation type="submission" date="2023-06" db="EMBL/GenBank/DDBJ databases">
        <authorList>
            <person name="Zeman M."/>
            <person name="Kubasova T."/>
            <person name="Jahodarova E."/>
            <person name="Nykrynova M."/>
            <person name="Rychlik I."/>
        </authorList>
    </citation>
    <scope>NUCLEOTIDE SEQUENCE [LARGE SCALE GENOMIC DNA]</scope>
    <source>
        <strain evidence="2 3">153_Feed</strain>
    </source>
</reference>
<dbReference type="RefSeq" id="WP_289511308.1">
    <property type="nucleotide sequence ID" value="NZ_JAUDEA010000007.1"/>
</dbReference>
<name>A0ABT7V3Q7_9ACTN</name>
<dbReference type="InterPro" id="IPR036597">
    <property type="entry name" value="Fido-like_dom_sf"/>
</dbReference>
<dbReference type="Gene3D" id="1.10.3290.10">
    <property type="entry name" value="Fido-like domain"/>
    <property type="match status" value="1"/>
</dbReference>